<proteinExistence type="predicted"/>
<organism evidence="2">
    <name type="scientific">Odontella aurita</name>
    <dbReference type="NCBI Taxonomy" id="265563"/>
    <lineage>
        <taxon>Eukaryota</taxon>
        <taxon>Sar</taxon>
        <taxon>Stramenopiles</taxon>
        <taxon>Ochrophyta</taxon>
        <taxon>Bacillariophyta</taxon>
        <taxon>Mediophyceae</taxon>
        <taxon>Biddulphiophycidae</taxon>
        <taxon>Eupodiscales</taxon>
        <taxon>Odontellaceae</taxon>
        <taxon>Odontella</taxon>
    </lineage>
</organism>
<evidence type="ECO:0000256" key="1">
    <source>
        <dbReference type="SAM" id="Phobius"/>
    </source>
</evidence>
<name>A0A7S4NE31_9STRA</name>
<protein>
    <submittedName>
        <fullName evidence="2">Uncharacterized protein</fullName>
    </submittedName>
</protein>
<evidence type="ECO:0000313" key="2">
    <source>
        <dbReference type="EMBL" id="CAE2280815.1"/>
    </source>
</evidence>
<feature type="transmembrane region" description="Helical" evidence="1">
    <location>
        <begin position="51"/>
        <end position="72"/>
    </location>
</feature>
<feature type="transmembrane region" description="Helical" evidence="1">
    <location>
        <begin position="20"/>
        <end position="39"/>
    </location>
</feature>
<sequence>MELLAVREEEEHNVMRKLSALASIGFAVGSQKLLLNIRHEMANQERDTPRALGLSLLLFGGAYVGVCVLAGLDPPPFLLDAVGAGLRRRVAGLLLWIHVAVSFAINSQALTSSFERVGFHRVRAWGLSERRRAL</sequence>
<keyword evidence="1" id="KW-1133">Transmembrane helix</keyword>
<reference evidence="2" key="1">
    <citation type="submission" date="2021-01" db="EMBL/GenBank/DDBJ databases">
        <authorList>
            <person name="Corre E."/>
            <person name="Pelletier E."/>
            <person name="Niang G."/>
            <person name="Scheremetjew M."/>
            <person name="Finn R."/>
            <person name="Kale V."/>
            <person name="Holt S."/>
            <person name="Cochrane G."/>
            <person name="Meng A."/>
            <person name="Brown T."/>
            <person name="Cohen L."/>
        </authorList>
    </citation>
    <scope>NUCLEOTIDE SEQUENCE</scope>
    <source>
        <strain evidence="2">Isolate 1302-5</strain>
    </source>
</reference>
<keyword evidence="1" id="KW-0472">Membrane</keyword>
<feature type="transmembrane region" description="Helical" evidence="1">
    <location>
        <begin position="92"/>
        <end position="111"/>
    </location>
</feature>
<gene>
    <name evidence="2" type="ORF">OAUR00152_LOCUS37531</name>
</gene>
<accession>A0A7S4NE31</accession>
<dbReference type="EMBL" id="HBKQ01054691">
    <property type="protein sequence ID" value="CAE2280815.1"/>
    <property type="molecule type" value="Transcribed_RNA"/>
</dbReference>
<dbReference type="AlphaFoldDB" id="A0A7S4NE31"/>
<keyword evidence="1" id="KW-0812">Transmembrane</keyword>